<evidence type="ECO:0000313" key="2">
    <source>
        <dbReference type="Proteomes" id="UP000008177"/>
    </source>
</evidence>
<reference evidence="2" key="1">
    <citation type="journal article" date="2011" name="PLoS Genet.">
        <title>Genomic analysis of the necrotrophic fungal pathogens Sclerotinia sclerotiorum and Botrytis cinerea.</title>
        <authorList>
            <person name="Amselem J."/>
            <person name="Cuomo C.A."/>
            <person name="van Kan J.A."/>
            <person name="Viaud M."/>
            <person name="Benito E.P."/>
            <person name="Couloux A."/>
            <person name="Coutinho P.M."/>
            <person name="de Vries R.P."/>
            <person name="Dyer P.S."/>
            <person name="Fillinger S."/>
            <person name="Fournier E."/>
            <person name="Gout L."/>
            <person name="Hahn M."/>
            <person name="Kohn L."/>
            <person name="Lapalu N."/>
            <person name="Plummer K.M."/>
            <person name="Pradier J.M."/>
            <person name="Quevillon E."/>
            <person name="Sharon A."/>
            <person name="Simon A."/>
            <person name="ten Have A."/>
            <person name="Tudzynski B."/>
            <person name="Tudzynski P."/>
            <person name="Wincker P."/>
            <person name="Andrew M."/>
            <person name="Anthouard V."/>
            <person name="Beever R.E."/>
            <person name="Beffa R."/>
            <person name="Benoit I."/>
            <person name="Bouzid O."/>
            <person name="Brault B."/>
            <person name="Chen Z."/>
            <person name="Choquer M."/>
            <person name="Collemare J."/>
            <person name="Cotton P."/>
            <person name="Danchin E.G."/>
            <person name="Da Silva C."/>
            <person name="Gautier A."/>
            <person name="Giraud C."/>
            <person name="Giraud T."/>
            <person name="Gonzalez C."/>
            <person name="Grossetete S."/>
            <person name="Guldener U."/>
            <person name="Henrissat B."/>
            <person name="Howlett B.J."/>
            <person name="Kodira C."/>
            <person name="Kretschmer M."/>
            <person name="Lappartient A."/>
            <person name="Leroch M."/>
            <person name="Levis C."/>
            <person name="Mauceli E."/>
            <person name="Neuveglise C."/>
            <person name="Oeser B."/>
            <person name="Pearson M."/>
            <person name="Poulain J."/>
            <person name="Poussereau N."/>
            <person name="Quesneville H."/>
            <person name="Rascle C."/>
            <person name="Schumacher J."/>
            <person name="Segurens B."/>
            <person name="Sexton A."/>
            <person name="Silva E."/>
            <person name="Sirven C."/>
            <person name="Soanes D.M."/>
            <person name="Talbot N.J."/>
            <person name="Templeton M."/>
            <person name="Yandava C."/>
            <person name="Yarden O."/>
            <person name="Zeng Q."/>
            <person name="Rollins J.A."/>
            <person name="Lebrun M.H."/>
            <person name="Dickman M."/>
        </authorList>
    </citation>
    <scope>NUCLEOTIDE SEQUENCE [LARGE SCALE GENOMIC DNA]</scope>
    <source>
        <strain evidence="2">T4</strain>
    </source>
</reference>
<protein>
    <submittedName>
        <fullName evidence="1">Uncharacterized protein</fullName>
    </submittedName>
</protein>
<dbReference type="HOGENOM" id="CLU_3191210_0_0_1"/>
<sequence>MKWLDKEKHLKSGRTAIIYSQTQHLRSKSSAIHVQEKEQSPVDVID</sequence>
<organism evidence="1 2">
    <name type="scientific">Botryotinia fuckeliana (strain T4)</name>
    <name type="common">Noble rot fungus</name>
    <name type="synonym">Botrytis cinerea</name>
    <dbReference type="NCBI Taxonomy" id="999810"/>
    <lineage>
        <taxon>Eukaryota</taxon>
        <taxon>Fungi</taxon>
        <taxon>Dikarya</taxon>
        <taxon>Ascomycota</taxon>
        <taxon>Pezizomycotina</taxon>
        <taxon>Leotiomycetes</taxon>
        <taxon>Helotiales</taxon>
        <taxon>Sclerotiniaceae</taxon>
        <taxon>Botrytis</taxon>
    </lineage>
</organism>
<dbReference type="Proteomes" id="UP000008177">
    <property type="component" value="Unplaced contigs"/>
</dbReference>
<gene>
    <name evidence="1" type="ORF">BofuT4_uP009030.1</name>
</gene>
<accession>G2XXA8</accession>
<name>G2XXA8_BOTF4</name>
<proteinExistence type="predicted"/>
<dbReference type="InParanoid" id="G2XXA8"/>
<dbReference type="EMBL" id="FQ790275">
    <property type="protein sequence ID" value="CCD45186.1"/>
    <property type="molecule type" value="Genomic_DNA"/>
</dbReference>
<dbReference type="AlphaFoldDB" id="G2XXA8"/>
<evidence type="ECO:0000313" key="1">
    <source>
        <dbReference type="EMBL" id="CCD45186.1"/>
    </source>
</evidence>